<proteinExistence type="predicted"/>
<dbReference type="Proteomes" id="UP000805193">
    <property type="component" value="Unassembled WGS sequence"/>
</dbReference>
<evidence type="ECO:0000313" key="2">
    <source>
        <dbReference type="Proteomes" id="UP000805193"/>
    </source>
</evidence>
<accession>A0AC60PTS2</accession>
<keyword evidence="2" id="KW-1185">Reference proteome</keyword>
<evidence type="ECO:0000313" key="1">
    <source>
        <dbReference type="EMBL" id="KAG0423961.1"/>
    </source>
</evidence>
<sequence length="118" mass="13699">MILLLSSSGSLRIRHEEFRRFPEKWLLDALCYEMLALEMRDRALYGSVVELPGFASIEAAMAQKLDRRAFPSPCGVPGKEEELTLRRLQTDTFVTPVKLHQWCPDWYTTEDWPLCGEH</sequence>
<reference evidence="1 2" key="1">
    <citation type="journal article" date="2020" name="Cell">
        <title>Large-Scale Comparative Analyses of Tick Genomes Elucidate Their Genetic Diversity and Vector Capacities.</title>
        <authorList>
            <consortium name="Tick Genome and Microbiome Consortium (TIGMIC)"/>
            <person name="Jia N."/>
            <person name="Wang J."/>
            <person name="Shi W."/>
            <person name="Du L."/>
            <person name="Sun Y."/>
            <person name="Zhan W."/>
            <person name="Jiang J.F."/>
            <person name="Wang Q."/>
            <person name="Zhang B."/>
            <person name="Ji P."/>
            <person name="Bell-Sakyi L."/>
            <person name="Cui X.M."/>
            <person name="Yuan T.T."/>
            <person name="Jiang B.G."/>
            <person name="Yang W.F."/>
            <person name="Lam T.T."/>
            <person name="Chang Q.C."/>
            <person name="Ding S.J."/>
            <person name="Wang X.J."/>
            <person name="Zhu J.G."/>
            <person name="Ruan X.D."/>
            <person name="Zhao L."/>
            <person name="Wei J.T."/>
            <person name="Ye R.Z."/>
            <person name="Que T.C."/>
            <person name="Du C.H."/>
            <person name="Zhou Y.H."/>
            <person name="Cheng J.X."/>
            <person name="Dai P.F."/>
            <person name="Guo W.B."/>
            <person name="Han X.H."/>
            <person name="Huang E.J."/>
            <person name="Li L.F."/>
            <person name="Wei W."/>
            <person name="Gao Y.C."/>
            <person name="Liu J.Z."/>
            <person name="Shao H.Z."/>
            <person name="Wang X."/>
            <person name="Wang C.C."/>
            <person name="Yang T.C."/>
            <person name="Huo Q.B."/>
            <person name="Li W."/>
            <person name="Chen H.Y."/>
            <person name="Chen S.E."/>
            <person name="Zhou L.G."/>
            <person name="Ni X.B."/>
            <person name="Tian J.H."/>
            <person name="Sheng Y."/>
            <person name="Liu T."/>
            <person name="Pan Y.S."/>
            <person name="Xia L.Y."/>
            <person name="Li J."/>
            <person name="Zhao F."/>
            <person name="Cao W.C."/>
        </authorList>
    </citation>
    <scope>NUCLEOTIDE SEQUENCE [LARGE SCALE GENOMIC DNA]</scope>
    <source>
        <strain evidence="1">Iper-2018</strain>
    </source>
</reference>
<comment type="caution">
    <text evidence="1">The sequence shown here is derived from an EMBL/GenBank/DDBJ whole genome shotgun (WGS) entry which is preliminary data.</text>
</comment>
<name>A0AC60PTS2_IXOPE</name>
<dbReference type="EMBL" id="JABSTQ010010035">
    <property type="protein sequence ID" value="KAG0423961.1"/>
    <property type="molecule type" value="Genomic_DNA"/>
</dbReference>
<organism evidence="1 2">
    <name type="scientific">Ixodes persulcatus</name>
    <name type="common">Taiga tick</name>
    <dbReference type="NCBI Taxonomy" id="34615"/>
    <lineage>
        <taxon>Eukaryota</taxon>
        <taxon>Metazoa</taxon>
        <taxon>Ecdysozoa</taxon>
        <taxon>Arthropoda</taxon>
        <taxon>Chelicerata</taxon>
        <taxon>Arachnida</taxon>
        <taxon>Acari</taxon>
        <taxon>Parasitiformes</taxon>
        <taxon>Ixodida</taxon>
        <taxon>Ixodoidea</taxon>
        <taxon>Ixodidae</taxon>
        <taxon>Ixodinae</taxon>
        <taxon>Ixodes</taxon>
    </lineage>
</organism>
<gene>
    <name evidence="1" type="ORF">HPB47_000283</name>
</gene>
<protein>
    <submittedName>
        <fullName evidence="1">Uncharacterized protein</fullName>
    </submittedName>
</protein>